<evidence type="ECO:0000256" key="4">
    <source>
        <dbReference type="ARBA" id="ARBA00023015"/>
    </source>
</evidence>
<dbReference type="GO" id="GO:0006357">
    <property type="term" value="P:regulation of transcription by RNA polymerase II"/>
    <property type="evidence" value="ECO:0007669"/>
    <property type="project" value="TreeGrafter"/>
</dbReference>
<evidence type="ECO:0000256" key="7">
    <source>
        <dbReference type="ARBA" id="ARBA00031961"/>
    </source>
</evidence>
<comment type="similarity">
    <text evidence="2">Belongs to the Mediator complex subunit 23 family.</text>
</comment>
<evidence type="ECO:0000256" key="2">
    <source>
        <dbReference type="ARBA" id="ARBA00010222"/>
    </source>
</evidence>
<evidence type="ECO:0000256" key="6">
    <source>
        <dbReference type="ARBA" id="ARBA00023242"/>
    </source>
</evidence>
<protein>
    <recommendedName>
        <fullName evidence="3">Mediator of RNA polymerase II transcription subunit 23</fullName>
    </recommendedName>
    <alternativeName>
        <fullName evidence="7">Mediator complex subunit 23</fullName>
    </alternativeName>
</protein>
<reference evidence="11" key="3">
    <citation type="submission" date="2020-10" db="UniProtKB">
        <authorList>
            <consortium name="WormBaseParasite"/>
        </authorList>
    </citation>
    <scope>IDENTIFICATION</scope>
</reference>
<reference evidence="9" key="2">
    <citation type="submission" date="2014-06" db="EMBL/GenBank/DDBJ databases">
        <authorList>
            <person name="Aslett M."/>
        </authorList>
    </citation>
    <scope>NUCLEOTIDE SEQUENCE</scope>
</reference>
<evidence type="ECO:0000256" key="3">
    <source>
        <dbReference type="ARBA" id="ARBA00019696"/>
    </source>
</evidence>
<sequence>MQNFVSIQQYMNAQRQLIAQCIRELEASILLEVGSNSIYPPDHDSIYNMDVIRLDRLWSDLMRLPPKTSNSAPTGHDVNVNSFDPLKQILDLFVEVIATLQNEGVTLRLLWSLDRGIERGFFTPLHVTNALLSRHELTVDNQVFFRSVFRFLLKLVFYLDYKNNRLVFIKTIDKSFQFTSDAPLIHFYNPAVELIQVLLCREINLLPAYFTMYELNKFRGDKSIRPNRLIEGEVERFMADFDFPLRILYSYHELEMVPIAGITLENHPCFRLDPAELTLSMLRQAILYPPAFKTRQLGLACDLLGQLRCTQLASSLLACDKCQAMGPHMTLVGLAISELIFSVMEITEEEKCTDWTIRIFSHLAGLVICFVIDRVVRLNDIISELNSKIAGRTWPISRHFVMWFTLVCMSGFVEKNKLTDFVSCLHLFDQLFPEADELDNATMQRLEKLWTEDLDRWAARHRPVVLKTLEAMSLNGSDLRFVLFSPDRLFGSRLPDGAKPELNGKEGGEFMDENEATTASGAVINGADYYDEGVGDDSNDTTSDEESSPEDSDLLLPKRSTTALKSGGMSGRRDDEDMTHLVVAAACAWEMVLQMNSGGEEVGVGGGSGGRTVKECHLPRTMPPLLYPLQAQIAGWLEHLKESCVGCGSAVESGENSVDTQTPQVAQSLSWLKFIITLNTYSPNENLQITRSVVTSFWLPSNDPLPGIGGGLPLNNGTFTLPYGLSGAGRLNPLSHRLIQKMSIHLQMIFCNEMRQKLSEMTKPPCGETGPAYLTSPATLETFSRFLSYQVEKNLIILIREIYRRWLLESGPINIPLYYHPVDEDGTARDECHPTNDDFYAFTFWFDLLGHRLVEALPAEHRLSYRDELFLRVDLESHELVYALDWIIVQFSRRILTPDCILYNLQSSSLQQQFSQQQLPLHSHSREVTSRVILFSTLQAVCAYDLLEAGDMRCQVEEQVMRCQIKEQFMTMQAETRAIFGEECGRLQLPAVIARFADLLPATPPFAAPPQAPIFNTEVANTSEAETYFTLRERLMLSVHELYNSLLPESGDNGELKWTELNLRNESSFCVILVAIINGKTPLSLILLNNILQLPPAIVNAQVKVLCEYLITAISKFEELERQNLPLPTHICAPCKMLSAIITFCIQYGIITMDRLLLYLFVRSNYSPIDVAAVHSIAIFLITQCPQLVESIKVVGNFAPNSSNILTSPRWPELLKRLHTVLPEKQVILLPPSTNGHASASPPTVLRRRPCQPVYYDHIVLRLIPVLEIIFTSFLDNPPPLLQLARFCDIVAPLFRLHSHPMSLCFLLLRGQFHHFSSGAASVSGAAQGATTPNTPGWGHLQRPTWRNPTQVDGVTCQLIIRCILRVHQALAERANAHRECAQAFMNSEQKVCGLLSPPAWMTLDTLHKAAMRVGGCDAVPTDADFANCLRMVYGSDEEIRLASALHSTAESAFPELESHLSRLLHPVVGVMKKYGLHGVPSAWRDWRSEENVNPQAAGIYAVAVELMVLHPPSDTSRVPQAAGCLMECLRERSGSGDFHKWLNVTGALVSVLPFVFRHNILCLTCSLIHDSCFNDAEQWPSILLTLKTSTESSPHSPAQLLKVFRRCRVLTDQPVQLTVFEQEAEEAALKACQQDGEANWEVLGRPHTSSVRFFETILPPQLPQGDTLPNHLFKAAVWHAIWSHASLNDNPALLRIFEEFVLKYVNNEAKLLMAFSMITPPMKALSNDTSTIVDLTVSLYKAVQQVDEALAAKGVPLYHVNTIADLLYHIKYTYVGKAVQDEVQGLLSKMRPHLQACLKFVFSTPTTTACNKIKNLTDIVYPIFEDREYRAAARPPIGISDEFF</sequence>
<accession>A0A068WMI3</accession>
<dbReference type="GO" id="GO:0010628">
    <property type="term" value="P:positive regulation of gene expression"/>
    <property type="evidence" value="ECO:0007669"/>
    <property type="project" value="TreeGrafter"/>
</dbReference>
<dbReference type="InterPro" id="IPR021629">
    <property type="entry name" value="Mediator_Med23"/>
</dbReference>
<dbReference type="PANTHER" id="PTHR12691">
    <property type="entry name" value="MEDIATOR OF RNA POLYMERASE II TRANSCRIPTION SUBUNIT 23"/>
    <property type="match status" value="1"/>
</dbReference>
<dbReference type="Pfam" id="PF11573">
    <property type="entry name" value="Med23"/>
    <property type="match status" value="3"/>
</dbReference>
<gene>
    <name evidence="9" type="ORF">EgrG_000667400</name>
</gene>
<proteinExistence type="inferred from homology"/>
<evidence type="ECO:0000256" key="1">
    <source>
        <dbReference type="ARBA" id="ARBA00004123"/>
    </source>
</evidence>
<keyword evidence="4" id="KW-0805">Transcription regulation</keyword>
<feature type="compositionally biased region" description="Acidic residues" evidence="8">
    <location>
        <begin position="529"/>
        <end position="553"/>
    </location>
</feature>
<evidence type="ECO:0000256" key="8">
    <source>
        <dbReference type="SAM" id="MobiDB-lite"/>
    </source>
</evidence>
<feature type="region of interest" description="Disordered" evidence="8">
    <location>
        <begin position="527"/>
        <end position="575"/>
    </location>
</feature>
<reference evidence="9 10" key="1">
    <citation type="journal article" date="2013" name="Nature">
        <title>The genomes of four tapeworm species reveal adaptations to parasitism.</title>
        <authorList>
            <person name="Tsai I.J."/>
            <person name="Zarowiecki M."/>
            <person name="Holroyd N."/>
            <person name="Garciarrubio A."/>
            <person name="Sanchez-Flores A."/>
            <person name="Brooks K.L."/>
            <person name="Tracey A."/>
            <person name="Bobes R.J."/>
            <person name="Fragoso G."/>
            <person name="Sciutto E."/>
            <person name="Aslett M."/>
            <person name="Beasley H."/>
            <person name="Bennett H.M."/>
            <person name="Cai J."/>
            <person name="Camicia F."/>
            <person name="Clark R."/>
            <person name="Cucher M."/>
            <person name="De Silva N."/>
            <person name="Day T.A."/>
            <person name="Deplazes P."/>
            <person name="Estrada K."/>
            <person name="Fernandez C."/>
            <person name="Holland P.W."/>
            <person name="Hou J."/>
            <person name="Hu S."/>
            <person name="Huckvale T."/>
            <person name="Hung S.S."/>
            <person name="Kamenetzky L."/>
            <person name="Keane J.A."/>
            <person name="Kiss F."/>
            <person name="Koziol U."/>
            <person name="Lambert O."/>
            <person name="Liu K."/>
            <person name="Luo X."/>
            <person name="Luo Y."/>
            <person name="Macchiaroli N."/>
            <person name="Nichol S."/>
            <person name="Paps J."/>
            <person name="Parkinson J."/>
            <person name="Pouchkina-Stantcheva N."/>
            <person name="Riddiford N."/>
            <person name="Rosenzvit M."/>
            <person name="Salinas G."/>
            <person name="Wasmuth J.D."/>
            <person name="Zamanian M."/>
            <person name="Zheng Y."/>
            <person name="Cai X."/>
            <person name="Soberon X."/>
            <person name="Olson P.D."/>
            <person name="Laclette J.P."/>
            <person name="Brehm K."/>
            <person name="Berriman M."/>
            <person name="Garciarrubio A."/>
            <person name="Bobes R.J."/>
            <person name="Fragoso G."/>
            <person name="Sanchez-Flores A."/>
            <person name="Estrada K."/>
            <person name="Cevallos M.A."/>
            <person name="Morett E."/>
            <person name="Gonzalez V."/>
            <person name="Portillo T."/>
            <person name="Ochoa-Leyva A."/>
            <person name="Jose M.V."/>
            <person name="Sciutto E."/>
            <person name="Landa A."/>
            <person name="Jimenez L."/>
            <person name="Valdes V."/>
            <person name="Carrero J.C."/>
            <person name="Larralde C."/>
            <person name="Morales-Montor J."/>
            <person name="Limon-Lason J."/>
            <person name="Soberon X."/>
            <person name="Laclette J.P."/>
        </authorList>
    </citation>
    <scope>NUCLEOTIDE SEQUENCE [LARGE SCALE GENOMIC DNA]</scope>
</reference>
<dbReference type="Proteomes" id="UP000492820">
    <property type="component" value="Unassembled WGS sequence"/>
</dbReference>
<dbReference type="EMBL" id="LK028578">
    <property type="protein sequence ID" value="CDS18829.1"/>
    <property type="molecule type" value="Genomic_DNA"/>
</dbReference>
<evidence type="ECO:0000313" key="9">
    <source>
        <dbReference type="EMBL" id="CDS18829.1"/>
    </source>
</evidence>
<dbReference type="GO" id="GO:0016592">
    <property type="term" value="C:mediator complex"/>
    <property type="evidence" value="ECO:0007669"/>
    <property type="project" value="TreeGrafter"/>
</dbReference>
<dbReference type="PANTHER" id="PTHR12691:SF10">
    <property type="entry name" value="MEDIATOR OF RNA POLYMERASE II TRANSCRIPTION SUBUNIT 23"/>
    <property type="match status" value="1"/>
</dbReference>
<dbReference type="GO" id="GO:0005667">
    <property type="term" value="C:transcription regulator complex"/>
    <property type="evidence" value="ECO:0007669"/>
    <property type="project" value="TreeGrafter"/>
</dbReference>
<evidence type="ECO:0000313" key="11">
    <source>
        <dbReference type="WBParaSite" id="EgrG_000667400"/>
    </source>
</evidence>
<dbReference type="WBParaSite" id="EgrG_000667400">
    <property type="protein sequence ID" value="EgrG_000667400"/>
    <property type="gene ID" value="EgrG_000667400"/>
</dbReference>
<evidence type="ECO:0000256" key="5">
    <source>
        <dbReference type="ARBA" id="ARBA00023163"/>
    </source>
</evidence>
<dbReference type="OrthoDB" id="9982951at2759"/>
<evidence type="ECO:0000313" key="10">
    <source>
        <dbReference type="Proteomes" id="UP000492820"/>
    </source>
</evidence>
<name>A0A068WMI3_ECHGR</name>
<comment type="subcellular location">
    <subcellularLocation>
        <location evidence="1">Nucleus</location>
    </subcellularLocation>
</comment>
<keyword evidence="6" id="KW-0539">Nucleus</keyword>
<keyword evidence="5" id="KW-0804">Transcription</keyword>
<organism evidence="9">
    <name type="scientific">Echinococcus granulosus</name>
    <name type="common">Hydatid tapeworm</name>
    <dbReference type="NCBI Taxonomy" id="6210"/>
    <lineage>
        <taxon>Eukaryota</taxon>
        <taxon>Metazoa</taxon>
        <taxon>Spiralia</taxon>
        <taxon>Lophotrochozoa</taxon>
        <taxon>Platyhelminthes</taxon>
        <taxon>Cestoda</taxon>
        <taxon>Eucestoda</taxon>
        <taxon>Cyclophyllidea</taxon>
        <taxon>Taeniidae</taxon>
        <taxon>Echinococcus</taxon>
        <taxon>Echinococcus granulosus group</taxon>
    </lineage>
</organism>